<evidence type="ECO:0000313" key="1">
    <source>
        <dbReference type="EMBL" id="KAF5368173.1"/>
    </source>
</evidence>
<reference evidence="1 2" key="1">
    <citation type="journal article" date="2020" name="ISME J.">
        <title>Uncovering the hidden diversity of litter-decomposition mechanisms in mushroom-forming fungi.</title>
        <authorList>
            <person name="Floudas D."/>
            <person name="Bentzer J."/>
            <person name="Ahren D."/>
            <person name="Johansson T."/>
            <person name="Persson P."/>
            <person name="Tunlid A."/>
        </authorList>
    </citation>
    <scope>NUCLEOTIDE SEQUENCE [LARGE SCALE GENOMIC DNA]</scope>
    <source>
        <strain evidence="1 2">CBS 291.85</strain>
    </source>
</reference>
<proteinExistence type="predicted"/>
<dbReference type="Proteomes" id="UP000559256">
    <property type="component" value="Unassembled WGS sequence"/>
</dbReference>
<dbReference type="AlphaFoldDB" id="A0A8H5GNH5"/>
<dbReference type="OrthoDB" id="2734890at2759"/>
<keyword evidence="2" id="KW-1185">Reference proteome</keyword>
<protein>
    <submittedName>
        <fullName evidence="1">Uncharacterized protein</fullName>
    </submittedName>
</protein>
<accession>A0A8H5GNH5</accession>
<organism evidence="1 2">
    <name type="scientific">Tetrapyrgos nigripes</name>
    <dbReference type="NCBI Taxonomy" id="182062"/>
    <lineage>
        <taxon>Eukaryota</taxon>
        <taxon>Fungi</taxon>
        <taxon>Dikarya</taxon>
        <taxon>Basidiomycota</taxon>
        <taxon>Agaricomycotina</taxon>
        <taxon>Agaricomycetes</taxon>
        <taxon>Agaricomycetidae</taxon>
        <taxon>Agaricales</taxon>
        <taxon>Marasmiineae</taxon>
        <taxon>Marasmiaceae</taxon>
        <taxon>Tetrapyrgos</taxon>
    </lineage>
</organism>
<evidence type="ECO:0000313" key="2">
    <source>
        <dbReference type="Proteomes" id="UP000559256"/>
    </source>
</evidence>
<comment type="caution">
    <text evidence="1">The sequence shown here is derived from an EMBL/GenBank/DDBJ whole genome shotgun (WGS) entry which is preliminary data.</text>
</comment>
<dbReference type="EMBL" id="JAACJM010000016">
    <property type="protein sequence ID" value="KAF5368173.1"/>
    <property type="molecule type" value="Genomic_DNA"/>
</dbReference>
<sequence>MYIDDGCRFIDHQLSEFAYKRDVKKLTDQHTSSLQNLPESQLPTKMKFSIAAFVLTLAASEISSASALAVRAGAPGDAQISCDGDRAKIGQYNGDFSEACVRLVNDCHRTLNNTKSIDVWAHRSCVAGATCSGVNLVSTIAQCDNTAVPGQVRLANLSTAVFEEMTAGCSSKKSCSMSHQNYIDFFYGSLSAINSNVWPNSTDQVTNWWNAITSWTKTGDTIPYHNFNDWLHLVFDANSNPPSPV</sequence>
<gene>
    <name evidence="1" type="ORF">D9758_018426</name>
</gene>
<name>A0A8H5GNH5_9AGAR</name>